<evidence type="ECO:0000313" key="5">
    <source>
        <dbReference type="RefSeq" id="XP_042565350.1"/>
    </source>
</evidence>
<dbReference type="GO" id="GO:0010165">
    <property type="term" value="P:response to X-ray"/>
    <property type="evidence" value="ECO:0007669"/>
    <property type="project" value="TreeGrafter"/>
</dbReference>
<dbReference type="Pfam" id="PF21925">
    <property type="entry name" value="XRCC4_C"/>
    <property type="match status" value="1"/>
</dbReference>
<dbReference type="CTD" id="7518"/>
<protein>
    <submittedName>
        <fullName evidence="5">DNA repair protein XRCC4</fullName>
    </submittedName>
</protein>
<feature type="compositionally biased region" description="Basic and acidic residues" evidence="1">
    <location>
        <begin position="388"/>
        <end position="415"/>
    </location>
</feature>
<evidence type="ECO:0000256" key="1">
    <source>
        <dbReference type="SAM" id="MobiDB-lite"/>
    </source>
</evidence>
<dbReference type="Proteomes" id="UP000515152">
    <property type="component" value="Chromosome 12"/>
</dbReference>
<dbReference type="RefSeq" id="XP_042565350.1">
    <property type="nucleotide sequence ID" value="XM_042709416.1"/>
</dbReference>
<feature type="domain" description="XRCC4 coiled-coil" evidence="2">
    <location>
        <begin position="210"/>
        <end position="286"/>
    </location>
</feature>
<dbReference type="GO" id="GO:0003677">
    <property type="term" value="F:DNA binding"/>
    <property type="evidence" value="ECO:0007669"/>
    <property type="project" value="InterPro"/>
</dbReference>
<proteinExistence type="predicted"/>
<dbReference type="Pfam" id="PF21924">
    <property type="entry name" value="XRCC4_CC"/>
    <property type="match status" value="1"/>
</dbReference>
<dbReference type="InterPro" id="IPR053963">
    <property type="entry name" value="XRCC4_C"/>
</dbReference>
<dbReference type="GeneID" id="105911706"/>
<dbReference type="KEGG" id="char:105911706"/>
<keyword evidence="4" id="KW-1185">Reference proteome</keyword>
<name>A0A8M1KRV0_CLUHA</name>
<feature type="region of interest" description="Disordered" evidence="1">
    <location>
        <begin position="294"/>
        <end position="436"/>
    </location>
</feature>
<sequence length="436" mass="48126">MCQAILPCHGNHLGELATGQLLKWMDTIACLAETSASRLPTAEWQPYHHASCLEGAGCSCESVWLTLSSAQVIYLRIRGQSQQLKCLVGGQLGSQGPSCVISRVLGLGRGCESLGWRGPGSLSKDERYLKPALANAGALKPFFYFLSSPFVITLFSFHYHSLTPLYFSISPTHPLHVSFFLFITHALCPVVSPHVSQFRLGEVELQPVPEPAAAVRELITHGLERGAQLHGRNQQLQQENQRLKQEQQRITGDMERYVHGKETLEQELYSRFVVVLNEKKAKIRALQARVKQLEESLEEGREPRNATKAGGSKAAESGSPGQSPLREASDYGASTEEEEEENEQPSTSGINTSAKDAFSPMDDGAGDITDVAPSRKRRHRHLQLLEAQAKKRALEEPQRSRNEQTHAKAEAKTEAAPRPAQVPKANPEPEDLFDDI</sequence>
<dbReference type="OrthoDB" id="8064436at2759"/>
<dbReference type="PANTHER" id="PTHR28559:SF1">
    <property type="entry name" value="DNA REPAIR PROTEIN XRCC4"/>
    <property type="match status" value="1"/>
</dbReference>
<feature type="compositionally biased region" description="Basic and acidic residues" evidence="1">
    <location>
        <begin position="294"/>
        <end position="305"/>
    </location>
</feature>
<dbReference type="PANTHER" id="PTHR28559">
    <property type="entry name" value="DNA REPAIR PROTEIN XRCC4"/>
    <property type="match status" value="1"/>
</dbReference>
<evidence type="ECO:0000259" key="2">
    <source>
        <dbReference type="Pfam" id="PF21924"/>
    </source>
</evidence>
<dbReference type="AlphaFoldDB" id="A0A8M1KRV0"/>
<dbReference type="GO" id="GO:0032807">
    <property type="term" value="C:DNA ligase IV complex"/>
    <property type="evidence" value="ECO:0007669"/>
    <property type="project" value="TreeGrafter"/>
</dbReference>
<dbReference type="GO" id="GO:0005958">
    <property type="term" value="C:DNA-dependent protein kinase-DNA ligase 4 complex"/>
    <property type="evidence" value="ECO:0007669"/>
    <property type="project" value="TreeGrafter"/>
</dbReference>
<evidence type="ECO:0000313" key="4">
    <source>
        <dbReference type="Proteomes" id="UP000515152"/>
    </source>
</evidence>
<feature type="compositionally biased region" description="Polar residues" evidence="1">
    <location>
        <begin position="344"/>
        <end position="354"/>
    </location>
</feature>
<organism evidence="4 5">
    <name type="scientific">Clupea harengus</name>
    <name type="common">Atlantic herring</name>
    <dbReference type="NCBI Taxonomy" id="7950"/>
    <lineage>
        <taxon>Eukaryota</taxon>
        <taxon>Metazoa</taxon>
        <taxon>Chordata</taxon>
        <taxon>Craniata</taxon>
        <taxon>Vertebrata</taxon>
        <taxon>Euteleostomi</taxon>
        <taxon>Actinopterygii</taxon>
        <taxon>Neopterygii</taxon>
        <taxon>Teleostei</taxon>
        <taxon>Clupei</taxon>
        <taxon>Clupeiformes</taxon>
        <taxon>Clupeoidei</taxon>
        <taxon>Clupeidae</taxon>
        <taxon>Clupea</taxon>
    </lineage>
</organism>
<evidence type="ECO:0000259" key="3">
    <source>
        <dbReference type="Pfam" id="PF21925"/>
    </source>
</evidence>
<gene>
    <name evidence="5" type="primary">xrcc4</name>
</gene>
<reference evidence="5" key="1">
    <citation type="submission" date="2025-08" db="UniProtKB">
        <authorList>
            <consortium name="RefSeq"/>
        </authorList>
    </citation>
    <scope>IDENTIFICATION</scope>
</reference>
<dbReference type="InterPro" id="IPR053962">
    <property type="entry name" value="XRCC4_CC"/>
</dbReference>
<feature type="domain" description="XRCC4 C-terminal" evidence="3">
    <location>
        <begin position="327"/>
        <end position="434"/>
    </location>
</feature>
<dbReference type="GO" id="GO:0006303">
    <property type="term" value="P:double-strand break repair via nonhomologous end joining"/>
    <property type="evidence" value="ECO:0007669"/>
    <property type="project" value="TreeGrafter"/>
</dbReference>
<dbReference type="GO" id="GO:0033152">
    <property type="term" value="P:immunoglobulin V(D)J recombination"/>
    <property type="evidence" value="ECO:0007669"/>
    <property type="project" value="TreeGrafter"/>
</dbReference>
<accession>A0A8M1KRV0</accession>
<dbReference type="InterPro" id="IPR010585">
    <property type="entry name" value="DNA_repair_prot_XRCC4"/>
</dbReference>